<proteinExistence type="predicted"/>
<dbReference type="EMBL" id="ML977142">
    <property type="protein sequence ID" value="KAF1990357.1"/>
    <property type="molecule type" value="Genomic_DNA"/>
</dbReference>
<evidence type="ECO:0000313" key="2">
    <source>
        <dbReference type="EMBL" id="KAF1990357.1"/>
    </source>
</evidence>
<name>A0A6G1HBC1_9PEZI</name>
<protein>
    <submittedName>
        <fullName evidence="2">Uncharacterized protein</fullName>
    </submittedName>
</protein>
<dbReference type="Proteomes" id="UP000800041">
    <property type="component" value="Unassembled WGS sequence"/>
</dbReference>
<dbReference type="AlphaFoldDB" id="A0A6G1HBC1"/>
<evidence type="ECO:0000256" key="1">
    <source>
        <dbReference type="SAM" id="MobiDB-lite"/>
    </source>
</evidence>
<feature type="compositionally biased region" description="Basic and acidic residues" evidence="1">
    <location>
        <begin position="58"/>
        <end position="67"/>
    </location>
</feature>
<keyword evidence="3" id="KW-1185">Reference proteome</keyword>
<sequence length="337" mass="35978">MHFSPTRAHAYRPPNATATSNPTRPLSLDTVTDGKVQTPEQHHRHHHGRRRDLAPLSRAEEASRREPTSTIGSPGLLTMQTSFIAAAVAPNSPLLNPISRPTHLPPAARCPAVAVPPPPLLISIEPSSIPIVVLLASCGARILLASTFRVEATPYLIRLWVIDRAAFSPTLRTARSVTDGTVISIPPTSASSTDHTEKTLKPNVHTTRPVLGPIVGGVDPPMQLLLNNPHRMRASNMATSTTRSGGSGTPVSEKARALQRPTRLSCHPAARSGYFLQASQGDLARSPAFRARLESCPPHLDTSSRPLGLPAANSTARPLALLMSLGVIGPARSRRKP</sequence>
<accession>A0A6G1HBC1</accession>
<organism evidence="2 3">
    <name type="scientific">Aulographum hederae CBS 113979</name>
    <dbReference type="NCBI Taxonomy" id="1176131"/>
    <lineage>
        <taxon>Eukaryota</taxon>
        <taxon>Fungi</taxon>
        <taxon>Dikarya</taxon>
        <taxon>Ascomycota</taxon>
        <taxon>Pezizomycotina</taxon>
        <taxon>Dothideomycetes</taxon>
        <taxon>Pleosporomycetidae</taxon>
        <taxon>Aulographales</taxon>
        <taxon>Aulographaceae</taxon>
    </lineage>
</organism>
<reference evidence="2" key="1">
    <citation type="journal article" date="2020" name="Stud. Mycol.">
        <title>101 Dothideomycetes genomes: a test case for predicting lifestyles and emergence of pathogens.</title>
        <authorList>
            <person name="Haridas S."/>
            <person name="Albert R."/>
            <person name="Binder M."/>
            <person name="Bloem J."/>
            <person name="Labutti K."/>
            <person name="Salamov A."/>
            <person name="Andreopoulos B."/>
            <person name="Baker S."/>
            <person name="Barry K."/>
            <person name="Bills G."/>
            <person name="Bluhm B."/>
            <person name="Cannon C."/>
            <person name="Castanera R."/>
            <person name="Culley D."/>
            <person name="Daum C."/>
            <person name="Ezra D."/>
            <person name="Gonzalez J."/>
            <person name="Henrissat B."/>
            <person name="Kuo A."/>
            <person name="Liang C."/>
            <person name="Lipzen A."/>
            <person name="Lutzoni F."/>
            <person name="Magnuson J."/>
            <person name="Mondo S."/>
            <person name="Nolan M."/>
            <person name="Ohm R."/>
            <person name="Pangilinan J."/>
            <person name="Park H.-J."/>
            <person name="Ramirez L."/>
            <person name="Alfaro M."/>
            <person name="Sun H."/>
            <person name="Tritt A."/>
            <person name="Yoshinaga Y."/>
            <person name="Zwiers L.-H."/>
            <person name="Turgeon B."/>
            <person name="Goodwin S."/>
            <person name="Spatafora J."/>
            <person name="Crous P."/>
            <person name="Grigoriev I."/>
        </authorList>
    </citation>
    <scope>NUCLEOTIDE SEQUENCE</scope>
    <source>
        <strain evidence="2">CBS 113979</strain>
    </source>
</reference>
<feature type="region of interest" description="Disordered" evidence="1">
    <location>
        <begin position="1"/>
        <end position="75"/>
    </location>
</feature>
<gene>
    <name evidence="2" type="ORF">K402DRAFT_401205</name>
</gene>
<evidence type="ECO:0000313" key="3">
    <source>
        <dbReference type="Proteomes" id="UP000800041"/>
    </source>
</evidence>
<feature type="region of interest" description="Disordered" evidence="1">
    <location>
        <begin position="238"/>
        <end position="264"/>
    </location>
</feature>